<feature type="transmembrane region" description="Helical" evidence="3">
    <location>
        <begin position="266"/>
        <end position="286"/>
    </location>
</feature>
<dbReference type="Proteomes" id="UP000028058">
    <property type="component" value="Unassembled WGS sequence"/>
</dbReference>
<reference evidence="6 7" key="1">
    <citation type="journal article" date="2014" name="Genome Announc.">
        <title>Draft Genome Sequence of Streptomyces fradiae ATCC 19609, a Strain Highly Sensitive to Antibiotics.</title>
        <authorList>
            <person name="Bekker O.B."/>
            <person name="Klimina K.M."/>
            <person name="Vatlin A.A."/>
            <person name="Zakharevich N.V."/>
            <person name="Kasianov A.S."/>
            <person name="Danilenko V.N."/>
        </authorList>
    </citation>
    <scope>NUCLEOTIDE SEQUENCE [LARGE SCALE GENOMIC DNA]</scope>
    <source>
        <strain evidence="6 7">ATCC 19609</strain>
    </source>
</reference>
<comment type="caution">
    <text evidence="6">The sequence shown here is derived from an EMBL/GenBank/DDBJ whole genome shotgun (WGS) entry which is preliminary data.</text>
</comment>
<feature type="domain" description="LytR/CpsA/Psr regulator C-terminal" evidence="5">
    <location>
        <begin position="550"/>
        <end position="636"/>
    </location>
</feature>
<evidence type="ECO:0000256" key="1">
    <source>
        <dbReference type="ARBA" id="ARBA00006068"/>
    </source>
</evidence>
<evidence type="ECO:0000256" key="2">
    <source>
        <dbReference type="SAM" id="MobiDB-lite"/>
    </source>
</evidence>
<dbReference type="PANTHER" id="PTHR33392:SF6">
    <property type="entry name" value="POLYISOPRENYL-TEICHOIC ACID--PEPTIDOGLYCAN TEICHOIC ACID TRANSFERASE TAGU"/>
    <property type="match status" value="1"/>
</dbReference>
<comment type="similarity">
    <text evidence="1">Belongs to the LytR/CpsA/Psr (LCP) family.</text>
</comment>
<evidence type="ECO:0000256" key="3">
    <source>
        <dbReference type="SAM" id="Phobius"/>
    </source>
</evidence>
<dbReference type="PANTHER" id="PTHR33392">
    <property type="entry name" value="POLYISOPRENYL-TEICHOIC ACID--PEPTIDOGLYCAN TEICHOIC ACID TRANSFERASE TAGU"/>
    <property type="match status" value="1"/>
</dbReference>
<gene>
    <name evidence="6" type="ORF">SFRA_000595</name>
</gene>
<dbReference type="InterPro" id="IPR050922">
    <property type="entry name" value="LytR/CpsA/Psr_CW_biosynth"/>
</dbReference>
<evidence type="ECO:0000259" key="4">
    <source>
        <dbReference type="Pfam" id="PF03816"/>
    </source>
</evidence>
<evidence type="ECO:0000259" key="5">
    <source>
        <dbReference type="Pfam" id="PF13399"/>
    </source>
</evidence>
<dbReference type="AlphaFoldDB" id="A0A420VAR2"/>
<keyword evidence="3" id="KW-1133">Transmembrane helix</keyword>
<organism evidence="6 7">
    <name type="scientific">Streptomyces xinghaiensis</name>
    <dbReference type="NCBI Taxonomy" id="1038928"/>
    <lineage>
        <taxon>Bacteria</taxon>
        <taxon>Bacillati</taxon>
        <taxon>Actinomycetota</taxon>
        <taxon>Actinomycetes</taxon>
        <taxon>Kitasatosporales</taxon>
        <taxon>Streptomycetaceae</taxon>
        <taxon>Streptomyces</taxon>
    </lineage>
</organism>
<sequence length="643" mass="67712">MWCRTGWCATSTSAGCTGTPVERSGPAREGALVNDAHSGRHGRPEDGRDPYVYDPYTQQYYDPSQGGGDPAQAGQARRPDQPEQPYPYGAPYGEQGSYDPYGYQQQPQPQQSQPPQPQQYDAYGRPYQPYTDPQQQGYGYDPAAYGATAPGTTGQQQQPAQQAQPGTYENGRPYAAQQQAGEENWVPRQQTRTAEYADGPAPRPAPAGGRGDGAGEGGDPAGYRTEQFSFIEEPDEDAEDVIDWLKFAETRTERRDERKRKGRNRLVALVVVLVLALAGGAGYLWYAGKLPGLSGSGEGTQAAGGPQKRDVIIVHLRHTKDGGSSTALLVDNETTGKGTTLLLPNALAVSSEGGGSTTLGNSVEEDGNGPTRDALNTLLGSEIKHSWRLDTPYLENLVELVGGITVDTDADVPGAKKGDEPLARKGEDVSLGGQAAVGYATLLRKGEAQTDQLQRFGQVMRAVLRKMPGEAQMATETVRSLNQIADPSLTEAQLGASLAELGEQAKGGEYATELLPVRPDGTLAPETAETVVKDVLGGKVTNADPDAAPRISVRNATGDDSAAEKARVALVNGGYTVVNGGSADAAQQLSQVTYTDAGQAAKAEEIAVTLGLPESAVKKGKGAPNADVTVVLGQDYEAGQGAP</sequence>
<proteinExistence type="inferred from homology"/>
<dbReference type="Gene3D" id="3.40.630.190">
    <property type="entry name" value="LCP protein"/>
    <property type="match status" value="1"/>
</dbReference>
<feature type="compositionally biased region" description="Low complexity" evidence="2">
    <location>
        <begin position="95"/>
        <end position="111"/>
    </location>
</feature>
<feature type="region of interest" description="Disordered" evidence="2">
    <location>
        <begin position="1"/>
        <end position="223"/>
    </location>
</feature>
<feature type="compositionally biased region" description="Gly residues" evidence="2">
    <location>
        <begin position="208"/>
        <end position="220"/>
    </location>
</feature>
<keyword evidence="3" id="KW-0472">Membrane</keyword>
<evidence type="ECO:0000313" key="6">
    <source>
        <dbReference type="EMBL" id="RKM99441.1"/>
    </source>
</evidence>
<feature type="compositionally biased region" description="Low complexity" evidence="2">
    <location>
        <begin position="134"/>
        <end position="168"/>
    </location>
</feature>
<feature type="region of interest" description="Disordered" evidence="2">
    <location>
        <begin position="351"/>
        <end position="370"/>
    </location>
</feature>
<feature type="compositionally biased region" description="Basic and acidic residues" evidence="2">
    <location>
        <begin position="42"/>
        <end position="51"/>
    </location>
</feature>
<dbReference type="Pfam" id="PF13399">
    <property type="entry name" value="LytR_C"/>
    <property type="match status" value="1"/>
</dbReference>
<protein>
    <submittedName>
        <fullName evidence="6">LytR family transcriptional regulator</fullName>
    </submittedName>
</protein>
<dbReference type="InterPro" id="IPR027381">
    <property type="entry name" value="LytR/CpsA/Psr_C"/>
</dbReference>
<dbReference type="Pfam" id="PF03816">
    <property type="entry name" value="LytR_cpsA_psr"/>
    <property type="match status" value="1"/>
</dbReference>
<feature type="compositionally biased region" description="Polar residues" evidence="2">
    <location>
        <begin position="176"/>
        <end position="193"/>
    </location>
</feature>
<dbReference type="InterPro" id="IPR004474">
    <property type="entry name" value="LytR_CpsA_psr"/>
</dbReference>
<dbReference type="OrthoDB" id="4349935at2"/>
<accession>A0A420VAR2</accession>
<dbReference type="EMBL" id="JNAD02000001">
    <property type="protein sequence ID" value="RKM99441.1"/>
    <property type="molecule type" value="Genomic_DNA"/>
</dbReference>
<evidence type="ECO:0000313" key="7">
    <source>
        <dbReference type="Proteomes" id="UP000028058"/>
    </source>
</evidence>
<dbReference type="PROSITE" id="PS51257">
    <property type="entry name" value="PROKAR_LIPOPROTEIN"/>
    <property type="match status" value="1"/>
</dbReference>
<keyword evidence="3" id="KW-0812">Transmembrane</keyword>
<name>A0A420VAR2_9ACTN</name>
<dbReference type="Gene3D" id="3.30.70.2390">
    <property type="match status" value="1"/>
</dbReference>
<feature type="domain" description="Cell envelope-related transcriptional attenuator" evidence="4">
    <location>
        <begin position="358"/>
        <end position="467"/>
    </location>
</feature>
<keyword evidence="7" id="KW-1185">Reference proteome</keyword>